<organism evidence="4">
    <name type="scientific">Spirodela intermedia</name>
    <name type="common">Intermediate duckweed</name>
    <dbReference type="NCBI Taxonomy" id="51605"/>
    <lineage>
        <taxon>Eukaryota</taxon>
        <taxon>Viridiplantae</taxon>
        <taxon>Streptophyta</taxon>
        <taxon>Embryophyta</taxon>
        <taxon>Tracheophyta</taxon>
        <taxon>Spermatophyta</taxon>
        <taxon>Magnoliopsida</taxon>
        <taxon>Liliopsida</taxon>
        <taxon>Araceae</taxon>
        <taxon>Lemnoideae</taxon>
        <taxon>Spirodela</taxon>
    </lineage>
</organism>
<reference evidence="4 5" key="1">
    <citation type="submission" date="2019-12" db="EMBL/GenBank/DDBJ databases">
        <authorList>
            <person name="Scholz U."/>
            <person name="Mascher M."/>
            <person name="Fiebig A."/>
        </authorList>
    </citation>
    <scope>NUCLEOTIDE SEQUENCE</scope>
</reference>
<dbReference type="Proteomes" id="UP001189122">
    <property type="component" value="Unassembled WGS sequence"/>
</dbReference>
<evidence type="ECO:0000256" key="2">
    <source>
        <dbReference type="PROSITE-ProRule" id="PRU00708"/>
    </source>
</evidence>
<evidence type="ECO:0000256" key="3">
    <source>
        <dbReference type="SAM" id="MobiDB-lite"/>
    </source>
</evidence>
<evidence type="ECO:0000256" key="1">
    <source>
        <dbReference type="ARBA" id="ARBA00022737"/>
    </source>
</evidence>
<dbReference type="InterPro" id="IPR002885">
    <property type="entry name" value="PPR_rpt"/>
</dbReference>
<gene>
    <name evidence="4" type="ORF">SI7747_17019491</name>
</gene>
<evidence type="ECO:0000313" key="5">
    <source>
        <dbReference type="Proteomes" id="UP001189122"/>
    </source>
</evidence>
<dbReference type="GO" id="GO:0003723">
    <property type="term" value="F:RNA binding"/>
    <property type="evidence" value="ECO:0007669"/>
    <property type="project" value="InterPro"/>
</dbReference>
<dbReference type="GO" id="GO:0009451">
    <property type="term" value="P:RNA modification"/>
    <property type="evidence" value="ECO:0007669"/>
    <property type="project" value="InterPro"/>
</dbReference>
<dbReference type="PANTHER" id="PTHR47926:SF442">
    <property type="entry name" value="PUTATIVE-RELATED"/>
    <property type="match status" value="1"/>
</dbReference>
<dbReference type="EMBL" id="CACRZD030000017">
    <property type="protein sequence ID" value="CAA6673075.1"/>
    <property type="molecule type" value="Genomic_DNA"/>
</dbReference>
<dbReference type="PROSITE" id="PS51375">
    <property type="entry name" value="PPR"/>
    <property type="match status" value="2"/>
</dbReference>
<proteinExistence type="predicted"/>
<dbReference type="Pfam" id="PF01535">
    <property type="entry name" value="PPR"/>
    <property type="match status" value="4"/>
</dbReference>
<feature type="compositionally biased region" description="Gly residues" evidence="3">
    <location>
        <begin position="406"/>
        <end position="416"/>
    </location>
</feature>
<evidence type="ECO:0000313" key="4">
    <source>
        <dbReference type="EMBL" id="CAA2634023.1"/>
    </source>
</evidence>
<protein>
    <submittedName>
        <fullName evidence="4">Uncharacterized protein</fullName>
    </submittedName>
</protein>
<keyword evidence="1" id="KW-0677">Repeat</keyword>
<dbReference type="EMBL" id="LR743604">
    <property type="protein sequence ID" value="CAA2634023.1"/>
    <property type="molecule type" value="Genomic_DNA"/>
</dbReference>
<feature type="compositionally biased region" description="Low complexity" evidence="3">
    <location>
        <begin position="28"/>
        <end position="42"/>
    </location>
</feature>
<dbReference type="PANTHER" id="PTHR47926">
    <property type="entry name" value="PENTATRICOPEPTIDE REPEAT-CONTAINING PROTEIN"/>
    <property type="match status" value="1"/>
</dbReference>
<feature type="region of interest" description="Disordered" evidence="3">
    <location>
        <begin position="1"/>
        <end position="42"/>
    </location>
</feature>
<feature type="repeat" description="PPR" evidence="2">
    <location>
        <begin position="243"/>
        <end position="277"/>
    </location>
</feature>
<feature type="compositionally biased region" description="Basic and acidic residues" evidence="3">
    <location>
        <begin position="466"/>
        <end position="477"/>
    </location>
</feature>
<feature type="region of interest" description="Disordered" evidence="3">
    <location>
        <begin position="464"/>
        <end position="540"/>
    </location>
</feature>
<feature type="repeat" description="PPR" evidence="2">
    <location>
        <begin position="172"/>
        <end position="206"/>
    </location>
</feature>
<accession>A0A7I8JTH4</accession>
<feature type="compositionally biased region" description="Basic and acidic residues" evidence="3">
    <location>
        <begin position="524"/>
        <end position="540"/>
    </location>
</feature>
<dbReference type="InterPro" id="IPR011990">
    <property type="entry name" value="TPR-like_helical_dom_sf"/>
</dbReference>
<dbReference type="Gene3D" id="1.25.40.10">
    <property type="entry name" value="Tetratricopeptide repeat domain"/>
    <property type="match status" value="2"/>
</dbReference>
<feature type="region of interest" description="Disordered" evidence="3">
    <location>
        <begin position="386"/>
        <end position="416"/>
    </location>
</feature>
<dbReference type="NCBIfam" id="TIGR00756">
    <property type="entry name" value="PPR"/>
    <property type="match status" value="1"/>
</dbReference>
<dbReference type="InterPro" id="IPR046960">
    <property type="entry name" value="PPR_At4g14850-like_plant"/>
</dbReference>
<keyword evidence="5" id="KW-1185">Reference proteome</keyword>
<sequence length="540" mass="56353">MVAAGVRETPGPSPPSSPRRGCSSERQSSSTAGSSSSAPAATPSWAPLWWPLHEHEPAPAGARPAGTGGAAEKTTAACNSVLRGLFPAERQLSFFSEMISRGVSFNGVSFSYLLHGCSDGGTCRRGSSSTASHQAGARRRRPLRLERAGGSLRRLRAREDAATAAAAIAAGEVISWNSIVAVNAAGNRIAEALKLFRSMIAAGKRPSCALIHGVGLKLGFHSGSVFLRSALIDAYGNAAGEKTLETCNSLVTTLVHCGAIDDALEVFAIMTEEGVIPDEVTLSATLRAASSSSSSSSSPFGSLVSVGELHCWAVKLGLAGDAAVGVLSDQRLLESGRRGRPRLGGPSETRGAESDLLHTAAIAAFGRQGLGKEAVALMEMMIHRERRRNSTGWPSSARSPLRPRRNGGGGAAPVPVHGGGARVELDLRHYCCMASLLGRAGLVREAAELVERARRGLAAIPPLERGPAELRRPRGGGEPRSPAASCRSPASTPPSLTRDLGGGEGDDSPPELRREMGRSTVEVTEARFRTVDRSQRPLTP</sequence>
<feature type="compositionally biased region" description="Low complexity" evidence="3">
    <location>
        <begin position="479"/>
        <end position="495"/>
    </location>
</feature>
<name>A0A7I8JTH4_SPIIN</name>
<dbReference type="AlphaFoldDB" id="A0A7I8JTH4"/>